<dbReference type="CDD" id="cd24066">
    <property type="entry name" value="ASKHA_NBD_ROK_EcFRK-like"/>
    <property type="match status" value="1"/>
</dbReference>
<dbReference type="Proteomes" id="UP000235015">
    <property type="component" value="Unassembled WGS sequence"/>
</dbReference>
<protein>
    <submittedName>
        <fullName evidence="1">Fructokinase</fullName>
    </submittedName>
</protein>
<dbReference type="EMBL" id="PKUN01000031">
    <property type="protein sequence ID" value="PLX59553.1"/>
    <property type="molecule type" value="Genomic_DNA"/>
</dbReference>
<dbReference type="PANTHER" id="PTHR18964">
    <property type="entry name" value="ROK (REPRESSOR, ORF, KINASE) FAMILY"/>
    <property type="match status" value="1"/>
</dbReference>
<organism evidence="1 2">
    <name type="scientific">Sedimenticola selenatireducens</name>
    <dbReference type="NCBI Taxonomy" id="191960"/>
    <lineage>
        <taxon>Bacteria</taxon>
        <taxon>Pseudomonadati</taxon>
        <taxon>Pseudomonadota</taxon>
        <taxon>Gammaproteobacteria</taxon>
        <taxon>Chromatiales</taxon>
        <taxon>Sedimenticolaceae</taxon>
        <taxon>Sedimenticola</taxon>
    </lineage>
</organism>
<evidence type="ECO:0000313" key="2">
    <source>
        <dbReference type="Proteomes" id="UP000235015"/>
    </source>
</evidence>
<accession>A0A2N6CR61</accession>
<dbReference type="RefSeq" id="WP_029133935.1">
    <property type="nucleotide sequence ID" value="NZ_PKUN01000031.1"/>
</dbReference>
<dbReference type="Pfam" id="PF00480">
    <property type="entry name" value="ROK"/>
    <property type="match status" value="1"/>
</dbReference>
<dbReference type="PANTHER" id="PTHR18964:SF174">
    <property type="entry name" value="D-ALLOSE KINASE-RELATED"/>
    <property type="match status" value="1"/>
</dbReference>
<gene>
    <name evidence="1" type="ORF">C0630_19165</name>
</gene>
<dbReference type="SUPFAM" id="SSF53067">
    <property type="entry name" value="Actin-like ATPase domain"/>
    <property type="match status" value="1"/>
</dbReference>
<dbReference type="STRING" id="1111735.GCA_000428045_01261"/>
<reference evidence="1 2" key="1">
    <citation type="submission" date="2017-11" db="EMBL/GenBank/DDBJ databases">
        <title>Genome-resolved metagenomics identifies genetic mobility, metabolic interactions, and unexpected diversity in perchlorate-reducing communities.</title>
        <authorList>
            <person name="Barnum T.P."/>
            <person name="Figueroa I.A."/>
            <person name="Carlstrom C.I."/>
            <person name="Lucas L.N."/>
            <person name="Engelbrektson A.L."/>
            <person name="Coates J.D."/>
        </authorList>
    </citation>
    <scope>NUCLEOTIDE SEQUENCE [LARGE SCALE GENOMIC DNA]</scope>
    <source>
        <strain evidence="1">BM301</strain>
    </source>
</reference>
<evidence type="ECO:0000313" key="1">
    <source>
        <dbReference type="EMBL" id="PLX59553.1"/>
    </source>
</evidence>
<keyword evidence="1" id="KW-0418">Kinase</keyword>
<dbReference type="GO" id="GO:0004396">
    <property type="term" value="F:hexokinase activity"/>
    <property type="evidence" value="ECO:0007669"/>
    <property type="project" value="TreeGrafter"/>
</dbReference>
<dbReference type="InterPro" id="IPR043129">
    <property type="entry name" value="ATPase_NBD"/>
</dbReference>
<name>A0A2N6CR61_9GAMM</name>
<dbReference type="AlphaFoldDB" id="A0A2N6CR61"/>
<dbReference type="Gene3D" id="3.30.420.40">
    <property type="match status" value="2"/>
</dbReference>
<keyword evidence="1" id="KW-0808">Transferase</keyword>
<dbReference type="InterPro" id="IPR000600">
    <property type="entry name" value="ROK"/>
</dbReference>
<sequence>MRIGVDLGGTKIEAIALDDRGNSLTRQRIPTPTGDYHATLDAVATLIGRIEQLTGMHGSVGIGTPGSPSPATGLIRNANSTCLNGQPLQQNFERLLNRPVRLANDADCFALSESIDGAGQGFHSVFGVIIGTGVGAGIVINGSLIPHANRIAGEWGHNPLPWPSATESPGEACYCGKKGCIETFLSGAGLHLDYRRETGLEISGPELSKRLEQQEQAAERVMARYENRLARSLATVINLLDPEVIVLGGGLSNLVRLYERIPRIWAEYIFSDVVRTRLLPPRHGDSSGVRGAAWLWPEGEDQY</sequence>
<comment type="caution">
    <text evidence="1">The sequence shown here is derived from an EMBL/GenBank/DDBJ whole genome shotgun (WGS) entry which is preliminary data.</text>
</comment>
<proteinExistence type="predicted"/>